<comment type="caution">
    <text evidence="1">The sequence shown here is derived from an EMBL/GenBank/DDBJ whole genome shotgun (WGS) entry which is preliminary data.</text>
</comment>
<evidence type="ECO:0000313" key="1">
    <source>
        <dbReference type="EMBL" id="CAI9948622.1"/>
    </source>
</evidence>
<proteinExistence type="predicted"/>
<gene>
    <name evidence="2" type="ORF">HINF_LOCUS23656</name>
    <name evidence="1" type="ORF">HINF_LOCUS36267</name>
</gene>
<dbReference type="Proteomes" id="UP001642409">
    <property type="component" value="Unassembled WGS sequence"/>
</dbReference>
<name>A0AA86Q2T9_9EUKA</name>
<keyword evidence="3" id="KW-1185">Reference proteome</keyword>
<dbReference type="EMBL" id="CAXDID020000068">
    <property type="protein sequence ID" value="CAL6013172.1"/>
    <property type="molecule type" value="Genomic_DNA"/>
</dbReference>
<evidence type="ECO:0000313" key="3">
    <source>
        <dbReference type="Proteomes" id="UP001642409"/>
    </source>
</evidence>
<sequence length="199" mass="22986">MLFARPAKPPMAMPTCFPSPVWTRFRVKFSTDTLRPLMLVAWATMPPMTRLFWLPWREMVTFFTSTRQSLISPQLRSPAAKIFSLYSGSQDLQPMVTLTTVRFTKMWVSVPQAGPKMAQWDWFTAAVSSVEVRMGSVMFTFEMVWFWPLKVPLKIWILQGTSVKSRSLSRMNTWVSTCLVMFRKSAVVFILYVSTSSKD</sequence>
<dbReference type="EMBL" id="CATOUU010000790">
    <property type="protein sequence ID" value="CAI9948622.1"/>
    <property type="molecule type" value="Genomic_DNA"/>
</dbReference>
<evidence type="ECO:0000313" key="2">
    <source>
        <dbReference type="EMBL" id="CAL6013172.1"/>
    </source>
</evidence>
<protein>
    <submittedName>
        <fullName evidence="2">Hypothetical_protein</fullName>
    </submittedName>
</protein>
<dbReference type="AlphaFoldDB" id="A0AA86Q2T9"/>
<organism evidence="1">
    <name type="scientific">Hexamita inflata</name>
    <dbReference type="NCBI Taxonomy" id="28002"/>
    <lineage>
        <taxon>Eukaryota</taxon>
        <taxon>Metamonada</taxon>
        <taxon>Diplomonadida</taxon>
        <taxon>Hexamitidae</taxon>
        <taxon>Hexamitinae</taxon>
        <taxon>Hexamita</taxon>
    </lineage>
</organism>
<reference evidence="1" key="1">
    <citation type="submission" date="2023-06" db="EMBL/GenBank/DDBJ databases">
        <authorList>
            <person name="Kurt Z."/>
        </authorList>
    </citation>
    <scope>NUCLEOTIDE SEQUENCE</scope>
</reference>
<accession>A0AA86Q2T9</accession>
<reference evidence="2 3" key="2">
    <citation type="submission" date="2024-07" db="EMBL/GenBank/DDBJ databases">
        <authorList>
            <person name="Akdeniz Z."/>
        </authorList>
    </citation>
    <scope>NUCLEOTIDE SEQUENCE [LARGE SCALE GENOMIC DNA]</scope>
</reference>